<dbReference type="Proteomes" id="UP000053989">
    <property type="component" value="Unassembled WGS sequence"/>
</dbReference>
<protein>
    <recommendedName>
        <fullName evidence="6">Protein SQS1</fullName>
    </recommendedName>
</protein>
<evidence type="ECO:0000313" key="5">
    <source>
        <dbReference type="Proteomes" id="UP000053989"/>
    </source>
</evidence>
<reference evidence="5" key="2">
    <citation type="submission" date="2015-01" db="EMBL/GenBank/DDBJ databases">
        <title>Evolutionary Origins and Diversification of the Mycorrhizal Mutualists.</title>
        <authorList>
            <consortium name="DOE Joint Genome Institute"/>
            <consortium name="Mycorrhizal Genomics Consortium"/>
            <person name="Kohler A."/>
            <person name="Kuo A."/>
            <person name="Nagy L.G."/>
            <person name="Floudas D."/>
            <person name="Copeland A."/>
            <person name="Barry K.W."/>
            <person name="Cichocki N."/>
            <person name="Veneault-Fourrey C."/>
            <person name="LaButti K."/>
            <person name="Lindquist E.A."/>
            <person name="Lipzen A."/>
            <person name="Lundell T."/>
            <person name="Morin E."/>
            <person name="Murat C."/>
            <person name="Riley R."/>
            <person name="Ohm R."/>
            <person name="Sun H."/>
            <person name="Tunlid A."/>
            <person name="Henrissat B."/>
            <person name="Grigoriev I.V."/>
            <person name="Hibbett D.S."/>
            <person name="Martin F."/>
        </authorList>
    </citation>
    <scope>NUCLEOTIDE SEQUENCE [LARGE SCALE GENOMIC DNA]</scope>
    <source>
        <strain evidence="5">Foug A</strain>
    </source>
</reference>
<evidence type="ECO:0008006" key="6">
    <source>
        <dbReference type="Google" id="ProtNLM"/>
    </source>
</evidence>
<dbReference type="Gene3D" id="3.30.1370.50">
    <property type="entry name" value="R3H-like domain"/>
    <property type="match status" value="1"/>
</dbReference>
<name>A0A0C3E1U3_9AGAM</name>
<dbReference type="InterPro" id="IPR051189">
    <property type="entry name" value="Splicing_assoc_domain"/>
</dbReference>
<proteinExistence type="predicted"/>
<accession>A0A0C3E1U3</accession>
<gene>
    <name evidence="4" type="ORF">SCLCIDRAFT_1210805</name>
</gene>
<feature type="region of interest" description="Disordered" evidence="1">
    <location>
        <begin position="94"/>
        <end position="126"/>
    </location>
</feature>
<organism evidence="4 5">
    <name type="scientific">Scleroderma citrinum Foug A</name>
    <dbReference type="NCBI Taxonomy" id="1036808"/>
    <lineage>
        <taxon>Eukaryota</taxon>
        <taxon>Fungi</taxon>
        <taxon>Dikarya</taxon>
        <taxon>Basidiomycota</taxon>
        <taxon>Agaricomycotina</taxon>
        <taxon>Agaricomycetes</taxon>
        <taxon>Agaricomycetidae</taxon>
        <taxon>Boletales</taxon>
        <taxon>Sclerodermatineae</taxon>
        <taxon>Sclerodermataceae</taxon>
        <taxon>Scleroderma</taxon>
    </lineage>
</organism>
<dbReference type="InterPro" id="IPR036867">
    <property type="entry name" value="R3H_dom_sf"/>
</dbReference>
<dbReference type="PROSITE" id="PS51061">
    <property type="entry name" value="R3H"/>
    <property type="match status" value="1"/>
</dbReference>
<dbReference type="PROSITE" id="PS50174">
    <property type="entry name" value="G_PATCH"/>
    <property type="match status" value="1"/>
</dbReference>
<evidence type="ECO:0000259" key="3">
    <source>
        <dbReference type="PROSITE" id="PS51061"/>
    </source>
</evidence>
<feature type="domain" description="G-patch" evidence="2">
    <location>
        <begin position="131"/>
        <end position="178"/>
    </location>
</feature>
<dbReference type="GO" id="GO:0003676">
    <property type="term" value="F:nucleic acid binding"/>
    <property type="evidence" value="ECO:0007669"/>
    <property type="project" value="UniProtKB-UniRule"/>
</dbReference>
<feature type="domain" description="R3H" evidence="3">
    <location>
        <begin position="14"/>
        <end position="78"/>
    </location>
</feature>
<feature type="compositionally biased region" description="Basic and acidic residues" evidence="1">
    <location>
        <begin position="99"/>
        <end position="124"/>
    </location>
</feature>
<dbReference type="OrthoDB" id="21470at2759"/>
<sequence>MMATFDQLSQTANHPSLSNTETLMRELVANIDGRQSIALPPMNKGSRKIVHELAAAFNLKSGSKGRDSGRYVTLTKTTRSGIINEGKVRALMKRATRGSVHESEGQKKGRPRIPEHCEGDEVGKEAPAVGESNIGFKMLSSMGWSEGVKIGGASSIGIEAPLTVVIKKSKLGLGATRT</sequence>
<dbReference type="AlphaFoldDB" id="A0A0C3E1U3"/>
<reference evidence="4 5" key="1">
    <citation type="submission" date="2014-04" db="EMBL/GenBank/DDBJ databases">
        <authorList>
            <consortium name="DOE Joint Genome Institute"/>
            <person name="Kuo A."/>
            <person name="Kohler A."/>
            <person name="Nagy L.G."/>
            <person name="Floudas D."/>
            <person name="Copeland A."/>
            <person name="Barry K.W."/>
            <person name="Cichocki N."/>
            <person name="Veneault-Fourrey C."/>
            <person name="LaButti K."/>
            <person name="Lindquist E.A."/>
            <person name="Lipzen A."/>
            <person name="Lundell T."/>
            <person name="Morin E."/>
            <person name="Murat C."/>
            <person name="Sun H."/>
            <person name="Tunlid A."/>
            <person name="Henrissat B."/>
            <person name="Grigoriev I.V."/>
            <person name="Hibbett D.S."/>
            <person name="Martin F."/>
            <person name="Nordberg H.P."/>
            <person name="Cantor M.N."/>
            <person name="Hua S.X."/>
        </authorList>
    </citation>
    <scope>NUCLEOTIDE SEQUENCE [LARGE SCALE GENOMIC DNA]</scope>
    <source>
        <strain evidence="4 5">Foug A</strain>
    </source>
</reference>
<dbReference type="InterPro" id="IPR001374">
    <property type="entry name" value="R3H_dom"/>
</dbReference>
<dbReference type="PANTHER" id="PTHR14195">
    <property type="entry name" value="G PATCH DOMAIN CONTAINING PROTEIN 2"/>
    <property type="match status" value="1"/>
</dbReference>
<dbReference type="STRING" id="1036808.A0A0C3E1U3"/>
<dbReference type="HOGENOM" id="CLU_100286_1_0_1"/>
<dbReference type="SMART" id="SM00393">
    <property type="entry name" value="R3H"/>
    <property type="match status" value="1"/>
</dbReference>
<evidence type="ECO:0000259" key="2">
    <source>
        <dbReference type="PROSITE" id="PS50174"/>
    </source>
</evidence>
<evidence type="ECO:0000313" key="4">
    <source>
        <dbReference type="EMBL" id="KIM66755.1"/>
    </source>
</evidence>
<dbReference type="Pfam" id="PF01585">
    <property type="entry name" value="G-patch"/>
    <property type="match status" value="1"/>
</dbReference>
<keyword evidence="5" id="KW-1185">Reference proteome</keyword>
<dbReference type="SUPFAM" id="SSF82708">
    <property type="entry name" value="R3H domain"/>
    <property type="match status" value="1"/>
</dbReference>
<dbReference type="Pfam" id="PF01424">
    <property type="entry name" value="R3H"/>
    <property type="match status" value="1"/>
</dbReference>
<dbReference type="SMART" id="SM00443">
    <property type="entry name" value="G_patch"/>
    <property type="match status" value="1"/>
</dbReference>
<dbReference type="InterPro" id="IPR000467">
    <property type="entry name" value="G_patch_dom"/>
</dbReference>
<evidence type="ECO:0000256" key="1">
    <source>
        <dbReference type="SAM" id="MobiDB-lite"/>
    </source>
</evidence>
<dbReference type="EMBL" id="KN822015">
    <property type="protein sequence ID" value="KIM66755.1"/>
    <property type="molecule type" value="Genomic_DNA"/>
</dbReference>
<dbReference type="InParanoid" id="A0A0C3E1U3"/>